<evidence type="ECO:0000256" key="5">
    <source>
        <dbReference type="ARBA" id="ARBA00022912"/>
    </source>
</evidence>
<dbReference type="SUPFAM" id="SSF49265">
    <property type="entry name" value="Fibronectin type III"/>
    <property type="match status" value="3"/>
</dbReference>
<keyword evidence="2" id="KW-0812">Transmembrane</keyword>
<feature type="domain" description="Fibronectin type-III" evidence="12">
    <location>
        <begin position="46"/>
        <end position="132"/>
    </location>
</feature>
<feature type="domain" description="Fibronectin type-III" evidence="12">
    <location>
        <begin position="395"/>
        <end position="481"/>
    </location>
</feature>
<feature type="non-terminal residue" evidence="13">
    <location>
        <position position="1"/>
    </location>
</feature>
<evidence type="ECO:0000259" key="11">
    <source>
        <dbReference type="PROSITE" id="PS50056"/>
    </source>
</evidence>
<name>A0A8X7X7Y8_POLSE</name>
<dbReference type="Pfam" id="PF00102">
    <property type="entry name" value="Y_phosphatase"/>
    <property type="match status" value="1"/>
</dbReference>
<dbReference type="InterPro" id="IPR000242">
    <property type="entry name" value="PTP_cat"/>
</dbReference>
<keyword evidence="14" id="KW-1185">Reference proteome</keyword>
<keyword evidence="3" id="KW-0732">Signal</keyword>
<dbReference type="EMBL" id="JAATIS010004040">
    <property type="protein sequence ID" value="KAG2463327.1"/>
    <property type="molecule type" value="Genomic_DNA"/>
</dbReference>
<evidence type="ECO:0000259" key="12">
    <source>
        <dbReference type="PROSITE" id="PS50853"/>
    </source>
</evidence>
<dbReference type="Pfam" id="PF00041">
    <property type="entry name" value="fn3"/>
    <property type="match status" value="5"/>
</dbReference>
<evidence type="ECO:0000256" key="9">
    <source>
        <dbReference type="SAM" id="MobiDB-lite"/>
    </source>
</evidence>
<dbReference type="InterPro" id="IPR029021">
    <property type="entry name" value="Prot-tyrosine_phosphatase-like"/>
</dbReference>
<dbReference type="SMART" id="SM00060">
    <property type="entry name" value="FN3"/>
    <property type="match status" value="5"/>
</dbReference>
<evidence type="ECO:0000256" key="6">
    <source>
        <dbReference type="ARBA" id="ARBA00022989"/>
    </source>
</evidence>
<dbReference type="GO" id="GO:0043235">
    <property type="term" value="C:receptor complex"/>
    <property type="evidence" value="ECO:0007669"/>
    <property type="project" value="TreeGrafter"/>
</dbReference>
<feature type="compositionally biased region" description="Basic and acidic residues" evidence="9">
    <location>
        <begin position="24"/>
        <end position="39"/>
    </location>
</feature>
<feature type="non-terminal residue" evidence="13">
    <location>
        <position position="644"/>
    </location>
</feature>
<dbReference type="PROSITE" id="PS50056">
    <property type="entry name" value="TYR_PHOSPHATASE_2"/>
    <property type="match status" value="1"/>
</dbReference>
<dbReference type="InterPro" id="IPR000387">
    <property type="entry name" value="Tyr_Pase_dom"/>
</dbReference>
<dbReference type="PANTHER" id="PTHR46957">
    <property type="entry name" value="CYTOKINE RECEPTOR"/>
    <property type="match status" value="1"/>
</dbReference>
<dbReference type="InterPro" id="IPR003595">
    <property type="entry name" value="Tyr_Pase_cat"/>
</dbReference>
<keyword evidence="7" id="KW-0472">Membrane</keyword>
<comment type="subcellular location">
    <subcellularLocation>
        <location evidence="1">Membrane</location>
        <topology evidence="1">Single-pass membrane protein</topology>
    </subcellularLocation>
</comment>
<keyword evidence="8" id="KW-0325">Glycoprotein</keyword>
<evidence type="ECO:0000256" key="4">
    <source>
        <dbReference type="ARBA" id="ARBA00022801"/>
    </source>
</evidence>
<dbReference type="CDD" id="cd00063">
    <property type="entry name" value="FN3"/>
    <property type="match status" value="4"/>
</dbReference>
<comment type="caution">
    <text evidence="13">The sequence shown here is derived from an EMBL/GenBank/DDBJ whole genome shotgun (WGS) entry which is preliminary data.</text>
</comment>
<evidence type="ECO:0000256" key="3">
    <source>
        <dbReference type="ARBA" id="ARBA00022729"/>
    </source>
</evidence>
<feature type="domain" description="Tyrosine specific protein phosphatases" evidence="11">
    <location>
        <begin position="534"/>
        <end position="607"/>
    </location>
</feature>
<reference evidence="13 14" key="1">
    <citation type="journal article" date="2021" name="Cell">
        <title>Tracing the genetic footprints of vertebrate landing in non-teleost ray-finned fishes.</title>
        <authorList>
            <person name="Bi X."/>
            <person name="Wang K."/>
            <person name="Yang L."/>
            <person name="Pan H."/>
            <person name="Jiang H."/>
            <person name="Wei Q."/>
            <person name="Fang M."/>
            <person name="Yu H."/>
            <person name="Zhu C."/>
            <person name="Cai Y."/>
            <person name="He Y."/>
            <person name="Gan X."/>
            <person name="Zeng H."/>
            <person name="Yu D."/>
            <person name="Zhu Y."/>
            <person name="Jiang H."/>
            <person name="Qiu Q."/>
            <person name="Yang H."/>
            <person name="Zhang Y.E."/>
            <person name="Wang W."/>
            <person name="Zhu M."/>
            <person name="He S."/>
            <person name="Zhang G."/>
        </authorList>
    </citation>
    <scope>NUCLEOTIDE SEQUENCE [LARGE SCALE GENOMIC DNA]</scope>
    <source>
        <strain evidence="13">Bchr_013</strain>
    </source>
</reference>
<feature type="domain" description="Fibronectin type-III" evidence="12">
    <location>
        <begin position="220"/>
        <end position="306"/>
    </location>
</feature>
<dbReference type="InterPro" id="IPR050713">
    <property type="entry name" value="RTP_Phos/Ushers"/>
</dbReference>
<dbReference type="PROSITE" id="PS00383">
    <property type="entry name" value="TYR_PHOSPHATASE_1"/>
    <property type="match status" value="1"/>
</dbReference>
<evidence type="ECO:0000313" key="14">
    <source>
        <dbReference type="Proteomes" id="UP000886611"/>
    </source>
</evidence>
<keyword evidence="5" id="KW-0904">Protein phosphatase</keyword>
<feature type="region of interest" description="Disordered" evidence="9">
    <location>
        <begin position="23"/>
        <end position="50"/>
    </location>
</feature>
<keyword evidence="4" id="KW-0378">Hydrolase</keyword>
<dbReference type="InterPro" id="IPR036116">
    <property type="entry name" value="FN3_sf"/>
</dbReference>
<dbReference type="GO" id="GO:0016020">
    <property type="term" value="C:membrane"/>
    <property type="evidence" value="ECO:0007669"/>
    <property type="project" value="UniProtKB-SubCell"/>
</dbReference>
<dbReference type="InterPro" id="IPR013783">
    <property type="entry name" value="Ig-like_fold"/>
</dbReference>
<feature type="domain" description="Tyrosine-protein phosphatase" evidence="10">
    <location>
        <begin position="503"/>
        <end position="616"/>
    </location>
</feature>
<dbReference type="PROSITE" id="PS50055">
    <property type="entry name" value="TYR_PHOSPHATASE_PTP"/>
    <property type="match status" value="1"/>
</dbReference>
<dbReference type="AlphaFoldDB" id="A0A8X7X7Y8"/>
<dbReference type="Gene3D" id="3.90.190.10">
    <property type="entry name" value="Protein tyrosine phosphatase superfamily"/>
    <property type="match status" value="1"/>
</dbReference>
<dbReference type="SUPFAM" id="SSF52799">
    <property type="entry name" value="(Phosphotyrosine protein) phosphatases II"/>
    <property type="match status" value="1"/>
</dbReference>
<dbReference type="InterPro" id="IPR003961">
    <property type="entry name" value="FN3_dom"/>
</dbReference>
<evidence type="ECO:0000313" key="13">
    <source>
        <dbReference type="EMBL" id="KAG2463327.1"/>
    </source>
</evidence>
<dbReference type="Gene3D" id="2.60.40.10">
    <property type="entry name" value="Immunoglobulins"/>
    <property type="match status" value="5"/>
</dbReference>
<organism evidence="13 14">
    <name type="scientific">Polypterus senegalus</name>
    <name type="common">Senegal bichir</name>
    <dbReference type="NCBI Taxonomy" id="55291"/>
    <lineage>
        <taxon>Eukaryota</taxon>
        <taxon>Metazoa</taxon>
        <taxon>Chordata</taxon>
        <taxon>Craniata</taxon>
        <taxon>Vertebrata</taxon>
        <taxon>Euteleostomi</taxon>
        <taxon>Actinopterygii</taxon>
        <taxon>Polypteriformes</taxon>
        <taxon>Polypteridae</taxon>
        <taxon>Polypterus</taxon>
    </lineage>
</organism>
<dbReference type="InterPro" id="IPR016130">
    <property type="entry name" value="Tyr_Pase_AS"/>
</dbReference>
<dbReference type="Proteomes" id="UP000886611">
    <property type="component" value="Unassembled WGS sequence"/>
</dbReference>
<dbReference type="SMART" id="SM00404">
    <property type="entry name" value="PTPc_motif"/>
    <property type="match status" value="1"/>
</dbReference>
<dbReference type="GO" id="GO:0004725">
    <property type="term" value="F:protein tyrosine phosphatase activity"/>
    <property type="evidence" value="ECO:0007669"/>
    <property type="project" value="InterPro"/>
</dbReference>
<protein>
    <submittedName>
        <fullName evidence="13">PTPRJ phosphatase</fullName>
    </submittedName>
</protein>
<dbReference type="PANTHER" id="PTHR46957:SF5">
    <property type="entry name" value="PROTEIN-TYROSINE-PHOSPHATASE"/>
    <property type="match status" value="1"/>
</dbReference>
<dbReference type="SMART" id="SM00194">
    <property type="entry name" value="PTPc"/>
    <property type="match status" value="1"/>
</dbReference>
<evidence type="ECO:0000259" key="10">
    <source>
        <dbReference type="PROSITE" id="PS50055"/>
    </source>
</evidence>
<feature type="domain" description="Fibronectin type-III" evidence="12">
    <location>
        <begin position="133"/>
        <end position="219"/>
    </location>
</feature>
<sequence length="644" mass="69045">MCTGRGRRLHMPRTALLIMMGNNNRDKIPNRPGRRDKCLKPGQPGPVTSPTVTNVTTTSIFLCWVAPLGGNVFYGVNFSNSGQAQQLVTNRTCINVTNLISATSYSFTVFAVAGDNTTVSDSATITAFTKPGPVPSPTVTSVTTTSIFLCWVAPLGGNVSYGVNFSNSGQAQQLVTNRTCINVTNLNSATSYSFTVFAVAGDNTTVSDSATITAFTKPGPVISPTVTNVTTTSIFLCWVAPLGGNVSYGVNFSNSGHTQQLLTNQTCINVTNLISATSYSFTIFAVAGDNTTISDSSTITAFTKPGPVTSPTVTNVTTTSIFLCWVAPLGGNVSYGVNFSNSGQTQQLVTNHTCINVTNLNSATSYSFTVFAVAGDNTTISDSVTITAFTSPGPVISPTVTSVTTSSIFLCWVSPLGGNVSYGVNFSISGQTEQLLTNQTCLNVTNLNSSTSYSFTVFAVAGDNTTISDSATITAFTNDESRVKLSVGHEGDPNDDYINASYLPLANGNKRRIKHFHFTAWPDHGVPENTDLLIRFRNLVREHIDQSQRNSPTVVHCSAGVGRTGTLIALDHVIHQIDRTNSVNVYKIVCDLRMHRPLMVQSENQYIFLNDCIMNVIRSKQNSNQFYKNNAAEAIYENITPARV</sequence>
<evidence type="ECO:0000256" key="8">
    <source>
        <dbReference type="ARBA" id="ARBA00023180"/>
    </source>
</evidence>
<gene>
    <name evidence="13" type="primary">Ptprj_1</name>
    <name evidence="13" type="ORF">GTO96_0001883</name>
</gene>
<feature type="domain" description="Fibronectin type-III" evidence="12">
    <location>
        <begin position="307"/>
        <end position="394"/>
    </location>
</feature>
<evidence type="ECO:0000256" key="2">
    <source>
        <dbReference type="ARBA" id="ARBA00022692"/>
    </source>
</evidence>
<evidence type="ECO:0000256" key="7">
    <source>
        <dbReference type="ARBA" id="ARBA00023136"/>
    </source>
</evidence>
<keyword evidence="6" id="KW-1133">Transmembrane helix</keyword>
<proteinExistence type="predicted"/>
<accession>A0A8X7X7Y8</accession>
<dbReference type="PROSITE" id="PS50853">
    <property type="entry name" value="FN3"/>
    <property type="match status" value="5"/>
</dbReference>
<evidence type="ECO:0000256" key="1">
    <source>
        <dbReference type="ARBA" id="ARBA00004167"/>
    </source>
</evidence>